<protein>
    <submittedName>
        <fullName evidence="3">Uncharacterized protein</fullName>
    </submittedName>
</protein>
<dbReference type="VEuPathDB" id="FungiDB:BO70DRAFT_32570"/>
<feature type="chain" id="PRO_5016285112" evidence="2">
    <location>
        <begin position="35"/>
        <end position="98"/>
    </location>
</feature>
<dbReference type="Proteomes" id="UP000247233">
    <property type="component" value="Unassembled WGS sequence"/>
</dbReference>
<dbReference type="EMBL" id="MSFL01000011">
    <property type="protein sequence ID" value="PWY82948.1"/>
    <property type="molecule type" value="Genomic_DNA"/>
</dbReference>
<feature type="compositionally biased region" description="Basic residues" evidence="1">
    <location>
        <begin position="88"/>
        <end position="98"/>
    </location>
</feature>
<reference evidence="3 4" key="1">
    <citation type="submission" date="2016-12" db="EMBL/GenBank/DDBJ databases">
        <title>The genomes of Aspergillus section Nigri reveals drivers in fungal speciation.</title>
        <authorList>
            <consortium name="DOE Joint Genome Institute"/>
            <person name="Vesth T.C."/>
            <person name="Nybo J."/>
            <person name="Theobald S."/>
            <person name="Brandl J."/>
            <person name="Frisvad J.C."/>
            <person name="Nielsen K.F."/>
            <person name="Lyhne E.K."/>
            <person name="Kogle M.E."/>
            <person name="Kuo A."/>
            <person name="Riley R."/>
            <person name="Clum A."/>
            <person name="Nolan M."/>
            <person name="Lipzen A."/>
            <person name="Salamov A."/>
            <person name="Henrissat B."/>
            <person name="Wiebenga A."/>
            <person name="De Vries R.P."/>
            <person name="Grigoriev I.V."/>
            <person name="Mortensen U.H."/>
            <person name="Andersen M.R."/>
            <person name="Baker S.E."/>
        </authorList>
    </citation>
    <scope>NUCLEOTIDE SEQUENCE [LARGE SCALE GENOMIC DNA]</scope>
    <source>
        <strain evidence="3 4">CBS 117.55</strain>
    </source>
</reference>
<evidence type="ECO:0000313" key="4">
    <source>
        <dbReference type="Proteomes" id="UP000247233"/>
    </source>
</evidence>
<comment type="caution">
    <text evidence="3">The sequence shown here is derived from an EMBL/GenBank/DDBJ whole genome shotgun (WGS) entry which is preliminary data.</text>
</comment>
<sequence length="98" mass="10952">MEGKALKRASSSIQRLLWLRLHFRLLLQFSSSAASPPPPLLLLLLPPPLFFFTAHRSLSAVYTSDPSLGHPPSPYYPSSTPLQSRPHCCQRHPRPPVS</sequence>
<keyword evidence="4" id="KW-1185">Reference proteome</keyword>
<organism evidence="3 4">
    <name type="scientific">Aspergillus heteromorphus CBS 117.55</name>
    <dbReference type="NCBI Taxonomy" id="1448321"/>
    <lineage>
        <taxon>Eukaryota</taxon>
        <taxon>Fungi</taxon>
        <taxon>Dikarya</taxon>
        <taxon>Ascomycota</taxon>
        <taxon>Pezizomycotina</taxon>
        <taxon>Eurotiomycetes</taxon>
        <taxon>Eurotiomycetidae</taxon>
        <taxon>Eurotiales</taxon>
        <taxon>Aspergillaceae</taxon>
        <taxon>Aspergillus</taxon>
        <taxon>Aspergillus subgen. Circumdati</taxon>
    </lineage>
</organism>
<feature type="signal peptide" evidence="2">
    <location>
        <begin position="1"/>
        <end position="34"/>
    </location>
</feature>
<evidence type="ECO:0000256" key="2">
    <source>
        <dbReference type="SAM" id="SignalP"/>
    </source>
</evidence>
<feature type="region of interest" description="Disordered" evidence="1">
    <location>
        <begin position="72"/>
        <end position="98"/>
    </location>
</feature>
<name>A0A317WD38_9EURO</name>
<dbReference type="GeneID" id="37062887"/>
<gene>
    <name evidence="3" type="ORF">BO70DRAFT_32570</name>
</gene>
<evidence type="ECO:0000256" key="1">
    <source>
        <dbReference type="SAM" id="MobiDB-lite"/>
    </source>
</evidence>
<keyword evidence="2" id="KW-0732">Signal</keyword>
<proteinExistence type="predicted"/>
<dbReference type="RefSeq" id="XP_025399662.1">
    <property type="nucleotide sequence ID" value="XM_025540650.1"/>
</dbReference>
<dbReference type="AlphaFoldDB" id="A0A317WD38"/>
<feature type="compositionally biased region" description="Low complexity" evidence="1">
    <location>
        <begin position="76"/>
        <end position="87"/>
    </location>
</feature>
<accession>A0A317WD38</accession>
<evidence type="ECO:0000313" key="3">
    <source>
        <dbReference type="EMBL" id="PWY82948.1"/>
    </source>
</evidence>